<evidence type="ECO:0000259" key="5">
    <source>
        <dbReference type="PROSITE" id="PS51063"/>
    </source>
</evidence>
<dbReference type="InterPro" id="IPR036388">
    <property type="entry name" value="WH-like_DNA-bd_sf"/>
</dbReference>
<feature type="domain" description="Cyclic nucleotide-binding" evidence="4">
    <location>
        <begin position="85"/>
        <end position="167"/>
    </location>
</feature>
<protein>
    <submittedName>
        <fullName evidence="6">HTH-type transcriptional regulator Cmr</fullName>
    </submittedName>
</protein>
<dbReference type="InterPro" id="IPR000595">
    <property type="entry name" value="cNMP-bd_dom"/>
</dbReference>
<dbReference type="EMBL" id="BAAAVT010000012">
    <property type="protein sequence ID" value="GAA3067840.1"/>
    <property type="molecule type" value="Genomic_DNA"/>
</dbReference>
<name>A0ABP6LYZ5_9MICC</name>
<dbReference type="SMART" id="SM00100">
    <property type="entry name" value="cNMP"/>
    <property type="match status" value="1"/>
</dbReference>
<reference evidence="7" key="1">
    <citation type="journal article" date="2019" name="Int. J. Syst. Evol. Microbiol.">
        <title>The Global Catalogue of Microorganisms (GCM) 10K type strain sequencing project: providing services to taxonomists for standard genome sequencing and annotation.</title>
        <authorList>
            <consortium name="The Broad Institute Genomics Platform"/>
            <consortium name="The Broad Institute Genome Sequencing Center for Infectious Disease"/>
            <person name="Wu L."/>
            <person name="Ma J."/>
        </authorList>
    </citation>
    <scope>NUCLEOTIDE SEQUENCE [LARGE SCALE GENOMIC DNA]</scope>
    <source>
        <strain evidence="7">JCM 14309</strain>
    </source>
</reference>
<dbReference type="SUPFAM" id="SSF51206">
    <property type="entry name" value="cAMP-binding domain-like"/>
    <property type="match status" value="1"/>
</dbReference>
<dbReference type="InterPro" id="IPR036390">
    <property type="entry name" value="WH_DNA-bd_sf"/>
</dbReference>
<dbReference type="InterPro" id="IPR014710">
    <property type="entry name" value="RmlC-like_jellyroll"/>
</dbReference>
<sequence length="251" mass="26947">MAPSRFLTLPWQQVTAETAGPDAEMAALRQAAWVARCVGRGASAPLSATDVSAIATYLTTRQFEPGQKLFADGMAPGAEPESAGVWIIRSGRVELIAGAGERRSVVHVLHPGDVDGDVQLLLDMPFPYTGRALEEVTALHLEADGFERLLGHHPAIARRWLASIAERLAMSQNRIIGLLGRSLPAQISQVLLDEAVQGEVLLPQRTVAAMIGVQRPSLNKVLKDLERRGVIGVGYGVITLRDAEALAELAR</sequence>
<dbReference type="PANTHER" id="PTHR24567:SF74">
    <property type="entry name" value="HTH-TYPE TRANSCRIPTIONAL REGULATOR ARCR"/>
    <property type="match status" value="1"/>
</dbReference>
<accession>A0ABP6LYZ5</accession>
<keyword evidence="1" id="KW-0805">Transcription regulation</keyword>
<evidence type="ECO:0000256" key="1">
    <source>
        <dbReference type="ARBA" id="ARBA00023015"/>
    </source>
</evidence>
<dbReference type="CDD" id="cd00038">
    <property type="entry name" value="CAP_ED"/>
    <property type="match status" value="1"/>
</dbReference>
<keyword evidence="3" id="KW-0804">Transcription</keyword>
<dbReference type="SMART" id="SM00419">
    <property type="entry name" value="HTH_CRP"/>
    <property type="match status" value="1"/>
</dbReference>
<dbReference type="PROSITE" id="PS51063">
    <property type="entry name" value="HTH_CRP_2"/>
    <property type="match status" value="1"/>
</dbReference>
<comment type="caution">
    <text evidence="6">The sequence shown here is derived from an EMBL/GenBank/DDBJ whole genome shotgun (WGS) entry which is preliminary data.</text>
</comment>
<gene>
    <name evidence="6" type="primary">cmr</name>
    <name evidence="6" type="ORF">GCM10010529_20650</name>
</gene>
<proteinExistence type="predicted"/>
<dbReference type="Proteomes" id="UP001500236">
    <property type="component" value="Unassembled WGS sequence"/>
</dbReference>
<dbReference type="RefSeq" id="WP_344681792.1">
    <property type="nucleotide sequence ID" value="NZ_BAAAVT010000012.1"/>
</dbReference>
<dbReference type="PANTHER" id="PTHR24567">
    <property type="entry name" value="CRP FAMILY TRANSCRIPTIONAL REGULATORY PROTEIN"/>
    <property type="match status" value="1"/>
</dbReference>
<dbReference type="SUPFAM" id="SSF46785">
    <property type="entry name" value="Winged helix' DNA-binding domain"/>
    <property type="match status" value="1"/>
</dbReference>
<organism evidence="6 7">
    <name type="scientific">Nesterenkonia aethiopica</name>
    <dbReference type="NCBI Taxonomy" id="269144"/>
    <lineage>
        <taxon>Bacteria</taxon>
        <taxon>Bacillati</taxon>
        <taxon>Actinomycetota</taxon>
        <taxon>Actinomycetes</taxon>
        <taxon>Micrococcales</taxon>
        <taxon>Micrococcaceae</taxon>
        <taxon>Nesterenkonia</taxon>
    </lineage>
</organism>
<evidence type="ECO:0000256" key="2">
    <source>
        <dbReference type="ARBA" id="ARBA00023125"/>
    </source>
</evidence>
<dbReference type="InterPro" id="IPR050397">
    <property type="entry name" value="Env_Response_Regulators"/>
</dbReference>
<keyword evidence="7" id="KW-1185">Reference proteome</keyword>
<keyword evidence="2" id="KW-0238">DNA-binding</keyword>
<evidence type="ECO:0000313" key="6">
    <source>
        <dbReference type="EMBL" id="GAA3067840.1"/>
    </source>
</evidence>
<dbReference type="Gene3D" id="2.60.120.10">
    <property type="entry name" value="Jelly Rolls"/>
    <property type="match status" value="1"/>
</dbReference>
<dbReference type="PROSITE" id="PS50042">
    <property type="entry name" value="CNMP_BINDING_3"/>
    <property type="match status" value="1"/>
</dbReference>
<dbReference type="Pfam" id="PF00027">
    <property type="entry name" value="cNMP_binding"/>
    <property type="match status" value="1"/>
</dbReference>
<feature type="domain" description="HTH crp-type" evidence="5">
    <location>
        <begin position="181"/>
        <end position="244"/>
    </location>
</feature>
<evidence type="ECO:0000259" key="4">
    <source>
        <dbReference type="PROSITE" id="PS50042"/>
    </source>
</evidence>
<dbReference type="Gene3D" id="1.10.10.10">
    <property type="entry name" value="Winged helix-like DNA-binding domain superfamily/Winged helix DNA-binding domain"/>
    <property type="match status" value="1"/>
</dbReference>
<evidence type="ECO:0000256" key="3">
    <source>
        <dbReference type="ARBA" id="ARBA00023163"/>
    </source>
</evidence>
<dbReference type="InterPro" id="IPR018490">
    <property type="entry name" value="cNMP-bd_dom_sf"/>
</dbReference>
<dbReference type="Pfam" id="PF13545">
    <property type="entry name" value="HTH_Crp_2"/>
    <property type="match status" value="1"/>
</dbReference>
<evidence type="ECO:0000313" key="7">
    <source>
        <dbReference type="Proteomes" id="UP001500236"/>
    </source>
</evidence>
<dbReference type="InterPro" id="IPR012318">
    <property type="entry name" value="HTH_CRP"/>
</dbReference>